<dbReference type="GO" id="GO:0016787">
    <property type="term" value="F:hydrolase activity"/>
    <property type="evidence" value="ECO:0007669"/>
    <property type="project" value="UniProtKB-KW"/>
</dbReference>
<reference evidence="10" key="1">
    <citation type="journal article" date="2014" name="Genome Announc.">
        <title>Draft genome sequence of Rhodosporidium toruloides CECT1137, an oleaginous yeast of biotechnological interest.</title>
        <authorList>
            <person name="Morin N."/>
            <person name="Calcas X."/>
            <person name="Devillers H."/>
            <person name="Durrens P."/>
            <person name="Sherman D.J."/>
            <person name="Nicaud J.-M."/>
            <person name="Neuveglise C."/>
        </authorList>
    </citation>
    <scope>NUCLEOTIDE SEQUENCE</scope>
    <source>
        <strain evidence="10">CECT1137</strain>
    </source>
</reference>
<sequence length="556" mass="62254">MQQSAPLEPLDLFADVEGPLTQLEALEGLDDDQQDDRLGTAMETLIARVEARTDEEKEMAERSARVMADFADVFPDVLPALTKDYIERTTTRHRIKLVDTAKTHNQRQSNVPRKWRERWKKMLDEHIAAGCLRPSTSSFASAAFIIPKKALAADPHWVNDYRGLNSNTAKDRTPLRSRTFPADAALAKYWGKIDLSNTFFHVGSRGRHREDHYQDAVGPLRMDGDAAGSLQCAGDASGAINEAPCPLIGTDLFTLRVESLGHILSRDGIEADPSKVEKVRNWSRPCTVSQICGLVQYLRKFIPSPAEHTEVFTPLTKKGVADIECLWGEREEKAFEAIKWIVTSLPVLRPVDQDSDEPIWLMTDASKVGIGAVLLQGKDWKTELLAVVAAMKAWQLELLGVPFRVFTDHNTLKHFRTQLTLSKRQSRWMEALADNDYDLLYIPGEQNSEADALSRYSFGEEPVVAVCGISTVALHADFIQRVVDGYQDNTFCGQLLGNIDLSPDFSLCDDLLYFEETRLVVPQGVEVREALLHDAHDALGHFGLKKTLAALYQSFY</sequence>
<evidence type="ECO:0000256" key="3">
    <source>
        <dbReference type="ARBA" id="ARBA00022722"/>
    </source>
</evidence>
<evidence type="ECO:0000259" key="8">
    <source>
        <dbReference type="Pfam" id="PF17917"/>
    </source>
</evidence>
<evidence type="ECO:0000256" key="5">
    <source>
        <dbReference type="ARBA" id="ARBA00022801"/>
    </source>
</evidence>
<evidence type="ECO:0000256" key="1">
    <source>
        <dbReference type="ARBA" id="ARBA00022679"/>
    </source>
</evidence>
<keyword evidence="1" id="KW-0808">Transferase</keyword>
<keyword evidence="7" id="KW-0511">Multifunctional enzyme</keyword>
<dbReference type="InterPro" id="IPR043502">
    <property type="entry name" value="DNA/RNA_pol_sf"/>
</dbReference>
<keyword evidence="6" id="KW-0695">RNA-directed DNA polymerase</keyword>
<dbReference type="CDD" id="cd09274">
    <property type="entry name" value="RNase_HI_RT_Ty3"/>
    <property type="match status" value="1"/>
</dbReference>
<dbReference type="InterPro" id="IPR041373">
    <property type="entry name" value="RT_RNaseH"/>
</dbReference>
<feature type="domain" description="Reverse transcriptase RNase H-like" evidence="8">
    <location>
        <begin position="381"/>
        <end position="433"/>
    </location>
</feature>
<keyword evidence="4" id="KW-0255">Endonuclease</keyword>
<dbReference type="Pfam" id="PF17919">
    <property type="entry name" value="RT_RNaseH_2"/>
    <property type="match status" value="1"/>
</dbReference>
<dbReference type="GO" id="GO:0003964">
    <property type="term" value="F:RNA-directed DNA polymerase activity"/>
    <property type="evidence" value="ECO:0007669"/>
    <property type="project" value="UniProtKB-KW"/>
</dbReference>
<dbReference type="AlphaFoldDB" id="A0A061B3V8"/>
<dbReference type="InterPro" id="IPR050951">
    <property type="entry name" value="Retrovirus_Pol_polyprotein"/>
</dbReference>
<dbReference type="OrthoDB" id="3232518at2759"/>
<dbReference type="InterPro" id="IPR043128">
    <property type="entry name" value="Rev_trsase/Diguanyl_cyclase"/>
</dbReference>
<evidence type="ECO:0000256" key="2">
    <source>
        <dbReference type="ARBA" id="ARBA00022695"/>
    </source>
</evidence>
<dbReference type="Gene3D" id="1.10.340.70">
    <property type="match status" value="1"/>
</dbReference>
<keyword evidence="2" id="KW-0548">Nucleotidyltransferase</keyword>
<dbReference type="Gene3D" id="3.10.10.10">
    <property type="entry name" value="HIV Type 1 Reverse Transcriptase, subunit A, domain 1"/>
    <property type="match status" value="1"/>
</dbReference>
<dbReference type="InterPro" id="IPR041577">
    <property type="entry name" value="RT_RNaseH_2"/>
</dbReference>
<evidence type="ECO:0000313" key="10">
    <source>
        <dbReference type="EMBL" id="CDR44496.1"/>
    </source>
</evidence>
<keyword evidence="5" id="KW-0378">Hydrolase</keyword>
<accession>A0A061B3V8</accession>
<dbReference type="GO" id="GO:0004519">
    <property type="term" value="F:endonuclease activity"/>
    <property type="evidence" value="ECO:0007669"/>
    <property type="project" value="UniProtKB-KW"/>
</dbReference>
<dbReference type="EMBL" id="LK052944">
    <property type="protein sequence ID" value="CDR44496.1"/>
    <property type="molecule type" value="Genomic_DNA"/>
</dbReference>
<evidence type="ECO:0000256" key="6">
    <source>
        <dbReference type="ARBA" id="ARBA00022918"/>
    </source>
</evidence>
<proteinExistence type="predicted"/>
<keyword evidence="3" id="KW-0540">Nuclease</keyword>
<organism evidence="10">
    <name type="scientific">Rhodotorula toruloides</name>
    <name type="common">Yeast</name>
    <name type="synonym">Rhodosporidium toruloides</name>
    <dbReference type="NCBI Taxonomy" id="5286"/>
    <lineage>
        <taxon>Eukaryota</taxon>
        <taxon>Fungi</taxon>
        <taxon>Dikarya</taxon>
        <taxon>Basidiomycota</taxon>
        <taxon>Pucciniomycotina</taxon>
        <taxon>Microbotryomycetes</taxon>
        <taxon>Sporidiobolales</taxon>
        <taxon>Sporidiobolaceae</taxon>
        <taxon>Rhodotorula</taxon>
    </lineage>
</organism>
<dbReference type="Pfam" id="PF17917">
    <property type="entry name" value="RT_RNaseH"/>
    <property type="match status" value="1"/>
</dbReference>
<dbReference type="SUPFAM" id="SSF56672">
    <property type="entry name" value="DNA/RNA polymerases"/>
    <property type="match status" value="2"/>
</dbReference>
<protein>
    <submittedName>
        <fullName evidence="10">RHTO0S09e04940g1_1</fullName>
    </submittedName>
</protein>
<dbReference type="PANTHER" id="PTHR37984:SF5">
    <property type="entry name" value="PROTEIN NYNRIN-LIKE"/>
    <property type="match status" value="1"/>
</dbReference>
<gene>
    <name evidence="10" type="ORF">RHTO0S_09e04940g</name>
</gene>
<evidence type="ECO:0000256" key="7">
    <source>
        <dbReference type="ARBA" id="ARBA00023268"/>
    </source>
</evidence>
<feature type="domain" description="Reverse transcriptase/retrotransposon-derived protein RNase H-like" evidence="9">
    <location>
        <begin position="327"/>
        <end position="379"/>
    </location>
</feature>
<dbReference type="Gene3D" id="3.30.70.270">
    <property type="match status" value="2"/>
</dbReference>
<name>A0A061B3V8_RHOTO</name>
<evidence type="ECO:0000259" key="9">
    <source>
        <dbReference type="Pfam" id="PF17919"/>
    </source>
</evidence>
<dbReference type="PANTHER" id="PTHR37984">
    <property type="entry name" value="PROTEIN CBG26694"/>
    <property type="match status" value="1"/>
</dbReference>
<evidence type="ECO:0000256" key="4">
    <source>
        <dbReference type="ARBA" id="ARBA00022759"/>
    </source>
</evidence>